<dbReference type="InterPro" id="IPR008253">
    <property type="entry name" value="Marvel"/>
</dbReference>
<dbReference type="PROSITE" id="PS51225">
    <property type="entry name" value="MARVEL"/>
    <property type="match status" value="1"/>
</dbReference>
<feature type="transmembrane region" description="Helical" evidence="7">
    <location>
        <begin position="120"/>
        <end position="144"/>
    </location>
</feature>
<reference evidence="9" key="1">
    <citation type="submission" date="2021-02" db="EMBL/GenBank/DDBJ databases">
        <authorList>
            <person name="Nowell W R."/>
        </authorList>
    </citation>
    <scope>NUCLEOTIDE SEQUENCE</scope>
</reference>
<dbReference type="AlphaFoldDB" id="A0A816CEH0"/>
<evidence type="ECO:0000256" key="6">
    <source>
        <dbReference type="SAM" id="MobiDB-lite"/>
    </source>
</evidence>
<evidence type="ECO:0000256" key="5">
    <source>
        <dbReference type="PROSITE-ProRule" id="PRU00581"/>
    </source>
</evidence>
<dbReference type="GO" id="GO:0016020">
    <property type="term" value="C:membrane"/>
    <property type="evidence" value="ECO:0007669"/>
    <property type="project" value="UniProtKB-SubCell"/>
</dbReference>
<accession>A0A816CEH0</accession>
<evidence type="ECO:0000313" key="9">
    <source>
        <dbReference type="EMBL" id="CAF1620327.1"/>
    </source>
</evidence>
<name>A0A816CEH0_ADIRI</name>
<dbReference type="EMBL" id="CAJNOR010007611">
    <property type="protein sequence ID" value="CAF1620327.1"/>
    <property type="molecule type" value="Genomic_DNA"/>
</dbReference>
<evidence type="ECO:0000256" key="3">
    <source>
        <dbReference type="ARBA" id="ARBA00022989"/>
    </source>
</evidence>
<comment type="subcellular location">
    <subcellularLocation>
        <location evidence="1">Membrane</location>
        <topology evidence="1">Multi-pass membrane protein</topology>
    </subcellularLocation>
</comment>
<sequence>MRQMPRRAPATAATSQPNSLGFQQRNVYTNDPESSTTATSCYRTPTNMNAHNTTPNYTPPGPTQPANFGPAPPPPPSRESLIDKAYVTSIRGMLKFGCLLFCFIAFMCVVSTPQCNGNHVFLASVTWLVVIMQVMIIVAFVFRLRTRFTGIDFEFLDFFSTSHDALYLLIASSVTIHYCRIPGQVAGGVMGIFAFLFLAGDAVVIFLARRDELIPTQHGVR</sequence>
<feature type="region of interest" description="Disordered" evidence="6">
    <location>
        <begin position="1"/>
        <end position="77"/>
    </location>
</feature>
<feature type="domain" description="MARVEL" evidence="8">
    <location>
        <begin position="86"/>
        <end position="210"/>
    </location>
</feature>
<comment type="caution">
    <text evidence="9">The sequence shown here is derived from an EMBL/GenBank/DDBJ whole genome shotgun (WGS) entry which is preliminary data.</text>
</comment>
<feature type="transmembrane region" description="Helical" evidence="7">
    <location>
        <begin position="189"/>
        <end position="208"/>
    </location>
</feature>
<dbReference type="Proteomes" id="UP000663828">
    <property type="component" value="Unassembled WGS sequence"/>
</dbReference>
<feature type="compositionally biased region" description="Polar residues" evidence="6">
    <location>
        <begin position="12"/>
        <end position="52"/>
    </location>
</feature>
<feature type="transmembrane region" description="Helical" evidence="7">
    <location>
        <begin position="94"/>
        <end position="114"/>
    </location>
</feature>
<keyword evidence="2 5" id="KW-0812">Transmembrane</keyword>
<evidence type="ECO:0000256" key="7">
    <source>
        <dbReference type="SAM" id="Phobius"/>
    </source>
</evidence>
<dbReference type="InterPro" id="IPR050578">
    <property type="entry name" value="MARVEL-CKLF_proteins"/>
</dbReference>
<evidence type="ECO:0000256" key="1">
    <source>
        <dbReference type="ARBA" id="ARBA00004141"/>
    </source>
</evidence>
<keyword evidence="4 5" id="KW-0472">Membrane</keyword>
<evidence type="ECO:0000313" key="10">
    <source>
        <dbReference type="Proteomes" id="UP000663828"/>
    </source>
</evidence>
<gene>
    <name evidence="9" type="ORF">XAT740_LOCUS50151</name>
</gene>
<organism evidence="9 10">
    <name type="scientific">Adineta ricciae</name>
    <name type="common">Rotifer</name>
    <dbReference type="NCBI Taxonomy" id="249248"/>
    <lineage>
        <taxon>Eukaryota</taxon>
        <taxon>Metazoa</taxon>
        <taxon>Spiralia</taxon>
        <taxon>Gnathifera</taxon>
        <taxon>Rotifera</taxon>
        <taxon>Eurotatoria</taxon>
        <taxon>Bdelloidea</taxon>
        <taxon>Adinetida</taxon>
        <taxon>Adinetidae</taxon>
        <taxon>Adineta</taxon>
    </lineage>
</organism>
<dbReference type="PANTHER" id="PTHR22776:SF49">
    <property type="entry name" value="MARVEL DOMAIN-CONTAINING PROTEIN"/>
    <property type="match status" value="1"/>
</dbReference>
<evidence type="ECO:0000256" key="4">
    <source>
        <dbReference type="ARBA" id="ARBA00023136"/>
    </source>
</evidence>
<proteinExistence type="predicted"/>
<keyword evidence="10" id="KW-1185">Reference proteome</keyword>
<evidence type="ECO:0000256" key="2">
    <source>
        <dbReference type="ARBA" id="ARBA00022692"/>
    </source>
</evidence>
<dbReference type="PANTHER" id="PTHR22776">
    <property type="entry name" value="MARVEL-CONTAINING POTENTIAL LIPID RAFT-ASSOCIATED PROTEIN"/>
    <property type="match status" value="1"/>
</dbReference>
<evidence type="ECO:0000259" key="8">
    <source>
        <dbReference type="PROSITE" id="PS51225"/>
    </source>
</evidence>
<keyword evidence="3 7" id="KW-1133">Transmembrane helix</keyword>
<protein>
    <recommendedName>
        <fullName evidence="8">MARVEL domain-containing protein</fullName>
    </recommendedName>
</protein>